<comment type="similarity">
    <text evidence="2">Belongs to the JARID1 histone demethylase family.</text>
</comment>
<evidence type="ECO:0000313" key="12">
    <source>
        <dbReference type="Proteomes" id="UP001396334"/>
    </source>
</evidence>
<protein>
    <recommendedName>
        <fullName evidence="13">Lysine-specific demethylase JMJ25</fullName>
    </recommendedName>
</protein>
<organism evidence="11 12">
    <name type="scientific">Hibiscus sabdariffa</name>
    <name type="common">roselle</name>
    <dbReference type="NCBI Taxonomy" id="183260"/>
    <lineage>
        <taxon>Eukaryota</taxon>
        <taxon>Viridiplantae</taxon>
        <taxon>Streptophyta</taxon>
        <taxon>Embryophyta</taxon>
        <taxon>Tracheophyta</taxon>
        <taxon>Spermatophyta</taxon>
        <taxon>Magnoliopsida</taxon>
        <taxon>eudicotyledons</taxon>
        <taxon>Gunneridae</taxon>
        <taxon>Pentapetalae</taxon>
        <taxon>rosids</taxon>
        <taxon>malvids</taxon>
        <taxon>Malvales</taxon>
        <taxon>Malvaceae</taxon>
        <taxon>Malvoideae</taxon>
        <taxon>Hibiscus</taxon>
    </lineage>
</organism>
<evidence type="ECO:0000256" key="7">
    <source>
        <dbReference type="SAM" id="MobiDB-lite"/>
    </source>
</evidence>
<dbReference type="PROSITE" id="PS51667">
    <property type="entry name" value="WRC"/>
    <property type="match status" value="1"/>
</dbReference>
<reference evidence="11 12" key="1">
    <citation type="journal article" date="2024" name="G3 (Bethesda)">
        <title>Genome assembly of Hibiscus sabdariffa L. provides insights into metabolisms of medicinal natural products.</title>
        <authorList>
            <person name="Kim T."/>
        </authorList>
    </citation>
    <scope>NUCLEOTIDE SEQUENCE [LARGE SCALE GENOMIC DNA]</scope>
    <source>
        <strain evidence="11">TK-2024</strain>
        <tissue evidence="11">Old leaves</tissue>
    </source>
</reference>
<dbReference type="Pfam" id="PF02373">
    <property type="entry name" value="JmjC"/>
    <property type="match status" value="1"/>
</dbReference>
<evidence type="ECO:0000259" key="10">
    <source>
        <dbReference type="PROSITE" id="PS51667"/>
    </source>
</evidence>
<comment type="caution">
    <text evidence="11">The sequence shown here is derived from an EMBL/GenBank/DDBJ whole genome shotgun (WGS) entry which is preliminary data.</text>
</comment>
<evidence type="ECO:0000256" key="6">
    <source>
        <dbReference type="PROSITE-ProRule" id="PRU01002"/>
    </source>
</evidence>
<comment type="caution">
    <text evidence="6">Lacks conserved residue(s) required for the propagation of feature annotation.</text>
</comment>
<dbReference type="SUPFAM" id="SSF51197">
    <property type="entry name" value="Clavaminate synthase-like"/>
    <property type="match status" value="1"/>
</dbReference>
<dbReference type="Pfam" id="PF08879">
    <property type="entry name" value="WRC"/>
    <property type="match status" value="1"/>
</dbReference>
<dbReference type="Gene3D" id="2.60.120.650">
    <property type="entry name" value="Cupin"/>
    <property type="match status" value="1"/>
</dbReference>
<feature type="domain" description="JmjC" evidence="9">
    <location>
        <begin position="683"/>
        <end position="987"/>
    </location>
</feature>
<dbReference type="PANTHER" id="PTHR12549">
    <property type="entry name" value="JMJC DOMAIN-CONTAINING HISTONE DEMETHYLATION PROTEIN"/>
    <property type="match status" value="1"/>
</dbReference>
<dbReference type="PANTHER" id="PTHR12549:SF42">
    <property type="entry name" value="LYSINE-SPECIFIC DEMETHYLASE JMJ28"/>
    <property type="match status" value="1"/>
</dbReference>
<dbReference type="EMBL" id="JBBPBN010000050">
    <property type="protein sequence ID" value="KAK8992282.1"/>
    <property type="molecule type" value="Genomic_DNA"/>
</dbReference>
<feature type="domain" description="RING-type" evidence="8">
    <location>
        <begin position="244"/>
        <end position="290"/>
    </location>
</feature>
<keyword evidence="4" id="KW-0539">Nucleus</keyword>
<dbReference type="Proteomes" id="UP001396334">
    <property type="component" value="Unassembled WGS sequence"/>
</dbReference>
<dbReference type="InterPro" id="IPR001841">
    <property type="entry name" value="Znf_RING"/>
</dbReference>
<evidence type="ECO:0000256" key="3">
    <source>
        <dbReference type="ARBA" id="ARBA00022723"/>
    </source>
</evidence>
<keyword evidence="12" id="KW-1185">Reference proteome</keyword>
<evidence type="ECO:0000313" key="11">
    <source>
        <dbReference type="EMBL" id="KAK8992282.1"/>
    </source>
</evidence>
<dbReference type="PROSITE" id="PS51184">
    <property type="entry name" value="JMJC"/>
    <property type="match status" value="1"/>
</dbReference>
<evidence type="ECO:0000259" key="8">
    <source>
        <dbReference type="PROSITE" id="PS50089"/>
    </source>
</evidence>
<dbReference type="PROSITE" id="PS50089">
    <property type="entry name" value="ZF_RING_2"/>
    <property type="match status" value="1"/>
</dbReference>
<dbReference type="InterPro" id="IPR045109">
    <property type="entry name" value="LSDs-like"/>
</dbReference>
<proteinExistence type="inferred from homology"/>
<keyword evidence="5" id="KW-0863">Zinc-finger</keyword>
<feature type="domain" description="WRC" evidence="10">
    <location>
        <begin position="7"/>
        <end position="51"/>
    </location>
</feature>
<evidence type="ECO:0000256" key="2">
    <source>
        <dbReference type="ARBA" id="ARBA00006801"/>
    </source>
</evidence>
<dbReference type="InterPro" id="IPR014977">
    <property type="entry name" value="WRC_dom"/>
</dbReference>
<dbReference type="SMART" id="SM00558">
    <property type="entry name" value="JmjC"/>
    <property type="match status" value="1"/>
</dbReference>
<feature type="region of interest" description="Disordered" evidence="7">
    <location>
        <begin position="127"/>
        <end position="151"/>
    </location>
</feature>
<dbReference type="InterPro" id="IPR003347">
    <property type="entry name" value="JmjC_dom"/>
</dbReference>
<feature type="compositionally biased region" description="Acidic residues" evidence="7">
    <location>
        <begin position="139"/>
        <end position="150"/>
    </location>
</feature>
<feature type="region of interest" description="Disordered" evidence="7">
    <location>
        <begin position="805"/>
        <end position="845"/>
    </location>
</feature>
<evidence type="ECO:0000259" key="9">
    <source>
        <dbReference type="PROSITE" id="PS51184"/>
    </source>
</evidence>
<keyword evidence="5" id="KW-0862">Zinc</keyword>
<keyword evidence="3" id="KW-0479">Metal-binding</keyword>
<evidence type="ECO:0008006" key="13">
    <source>
        <dbReference type="Google" id="ProtNLM"/>
    </source>
</evidence>
<gene>
    <name evidence="11" type="ORF">V6N11_048369</name>
</gene>
<sequence length="1075" mass="122078">MEEEGAIPDHLRCNRTDGRQWRCKRRVTEGKKLCELHHIQGLHRQKKQKVPESMKMQRKKRKKKAFEKNKLEIRAKLLKLARPMKRKGMIGGEPEASEALDEAVRKMKLKRGDLPLELIRMVLKREADKNKKKRKESECSDFDDDEEEERGDLMRELPNGLMAISSSSPHFDNVGSCSGSGSASGSVSGSCINVKVGETETNTVSITRRRFRSKNIEPLPVGTLQVLPCKKNGANLRSGRRIRCHWCRKGGASNLIKCSSCKDQFFCLDCIKEQYFSKRDEVHIACPVCRGTCCCKACSVNQRRDAECKEFLRDKNKVDKVLDFHYLICMLLPVFKRINQDQSVEIDVEAKIQGKKLCDIQVQPAEFGDNEEYCCRKCKTFILDCHRSCPKCSYSLCLSCCRDIFQGNLVASAKELNCKCPKRRKTCLSGICLSDRKSIRVTRQASERRYIDSSVSLPSQKAPDGSVPMSCPPREFGGCGDGLLDLRCIMPLCWFKELEVSAEEIVGSYELPEAFDTFSCCSLCPSTDYEAKGVKQLQEASRRENSNDNFLFYPTNLNIHGDNLEHFQRHWGKGHPVIVRNVLRTTALSWDPIFLFCTYLKNSLAKAENEELSKDTGCLDWFEVEIGIKQLFFGSLRGLTQSSMCDEKLKLKGWLSSHIFQEQFPDHYTELVRSLPLPEYMDPGSGVLNIAARLPQEITKPDLGPCVSISYCSGEELVQADSVTKLCYSLCDMVNILAHATDAPVSMKQLNKIRKLMKKKKIQDQKELAKTNLDQKMANEVKEKSLSHGENVEIGLNGRISREMHSHNRVPKVSRSPSAVHDAHDKEDGSDSDSDSNCNSNSETVLPWNTIHSSEALEDQEIFGKRTELAKSCGAEWDVFRRQDVPKLMEYLKKHSNEFGHTCGIRKHVVHPILDQNFFLDTCHKRRLKEEYEIEPWTFEQHVGEAVIIPAGCPYQMRSIKSCVNVVLDFISPENVTECIRLINELRLLPDNHKAKAKKFEVEKMALYRIRAAIKEIHELTCAESSGELTLLPANCMYHAEILMLLSVLPFSPIGHESLSHMKLGQFAAIDFVNV</sequence>
<evidence type="ECO:0000256" key="4">
    <source>
        <dbReference type="ARBA" id="ARBA00023242"/>
    </source>
</evidence>
<accession>A0ABR2PVJ4</accession>
<comment type="subcellular location">
    <subcellularLocation>
        <location evidence="1">Nucleus</location>
    </subcellularLocation>
</comment>
<name>A0ABR2PVJ4_9ROSI</name>
<evidence type="ECO:0000256" key="5">
    <source>
        <dbReference type="PROSITE-ProRule" id="PRU00175"/>
    </source>
</evidence>
<evidence type="ECO:0000256" key="1">
    <source>
        <dbReference type="ARBA" id="ARBA00004123"/>
    </source>
</evidence>